<dbReference type="InParanoid" id="A0A165EK12"/>
<feature type="region of interest" description="Disordered" evidence="1">
    <location>
        <begin position="68"/>
        <end position="143"/>
    </location>
</feature>
<reference evidence="3 4" key="1">
    <citation type="journal article" date="2016" name="Mol. Biol. Evol.">
        <title>Comparative Genomics of Early-Diverging Mushroom-Forming Fungi Provides Insights into the Origins of Lignocellulose Decay Capabilities.</title>
        <authorList>
            <person name="Nagy L.G."/>
            <person name="Riley R."/>
            <person name="Tritt A."/>
            <person name="Adam C."/>
            <person name="Daum C."/>
            <person name="Floudas D."/>
            <person name="Sun H."/>
            <person name="Yadav J.S."/>
            <person name="Pangilinan J."/>
            <person name="Larsson K.H."/>
            <person name="Matsuura K."/>
            <person name="Barry K."/>
            <person name="Labutti K."/>
            <person name="Kuo R."/>
            <person name="Ohm R.A."/>
            <person name="Bhattacharya S.S."/>
            <person name="Shirouzu T."/>
            <person name="Yoshinaga Y."/>
            <person name="Martin F.M."/>
            <person name="Grigoriev I.V."/>
            <person name="Hibbett D.S."/>
        </authorList>
    </citation>
    <scope>NUCLEOTIDE SEQUENCE [LARGE SCALE GENOMIC DNA]</scope>
    <source>
        <strain evidence="3 4">HHB12733</strain>
    </source>
</reference>
<organism evidence="3 4">
    <name type="scientific">Calocera cornea HHB12733</name>
    <dbReference type="NCBI Taxonomy" id="1353952"/>
    <lineage>
        <taxon>Eukaryota</taxon>
        <taxon>Fungi</taxon>
        <taxon>Dikarya</taxon>
        <taxon>Basidiomycota</taxon>
        <taxon>Agaricomycotina</taxon>
        <taxon>Dacrymycetes</taxon>
        <taxon>Dacrymycetales</taxon>
        <taxon>Dacrymycetaceae</taxon>
        <taxon>Calocera</taxon>
    </lineage>
</organism>
<feature type="region of interest" description="Disordered" evidence="1">
    <location>
        <begin position="759"/>
        <end position="790"/>
    </location>
</feature>
<keyword evidence="4" id="KW-1185">Reference proteome</keyword>
<feature type="region of interest" description="Disordered" evidence="1">
    <location>
        <begin position="639"/>
        <end position="664"/>
    </location>
</feature>
<evidence type="ECO:0000313" key="4">
    <source>
        <dbReference type="Proteomes" id="UP000076842"/>
    </source>
</evidence>
<dbReference type="InterPro" id="IPR045341">
    <property type="entry name" value="DUF6532"/>
</dbReference>
<feature type="compositionally biased region" description="Low complexity" evidence="1">
    <location>
        <begin position="759"/>
        <end position="779"/>
    </location>
</feature>
<feature type="domain" description="DUF6532" evidence="2">
    <location>
        <begin position="187"/>
        <end position="316"/>
    </location>
</feature>
<dbReference type="Proteomes" id="UP000076842">
    <property type="component" value="Unassembled WGS sequence"/>
</dbReference>
<evidence type="ECO:0000256" key="1">
    <source>
        <dbReference type="SAM" id="MobiDB-lite"/>
    </source>
</evidence>
<proteinExistence type="predicted"/>
<feature type="compositionally biased region" description="Polar residues" evidence="1">
    <location>
        <begin position="129"/>
        <end position="139"/>
    </location>
</feature>
<gene>
    <name evidence="3" type="ORF">CALCODRAFT_510359</name>
</gene>
<dbReference type="AlphaFoldDB" id="A0A165EK12"/>
<dbReference type="Pfam" id="PF20149">
    <property type="entry name" value="DUF6532"/>
    <property type="match status" value="1"/>
</dbReference>
<name>A0A165EK12_9BASI</name>
<accession>A0A165EK12</accession>
<sequence>MYVEGRKRCQILGRISKILVGSINFTQSQLRGQGMRGTSQRSGRKDANTSIQYKFVSSVPVNISKRATGNRKQPVGRKIDSTNRRNRSASHEVRYVDDSDETASAAGMEMPSASGCGSSDTECDRSSHEISSVTPPTRKSGTHAVMSKLSPAGKSIAQIANRVYRCKIETEDAFPNGIASGRWVGLAIEQRQAQLRGEVKTVADAVVRQRYLGNVVTLGTEKIADEVKAPSRLYEHPAISDVFVAAYYRRKDTDGSVFKEEFAKRSNALLALPVTALQCSLSQWSTGLRKSSAAHKFSAAGWEKHYRDHMSNVRKFQSAFPSKYNQIMDNLMLKGLATSGDLNDEEPTPTDYVGPLIERLRTLESLGRVDGDEEPFSWGDTEISPWPNRPTDDDSMSMHVNSGIEEELARLGTLQLPSSSLPLEAVAGSSSQATRAVENRQSRLSILSDDNITPIDPVANLQERLEIGKQREPCDGALLTNFISPATGSWYNLARGLPALRIRPGHFSEGPDLEDSQVDVHVQSEAIVHLAAANVEEHLPFPSPTSAIKIGSTSLATPIGHFRAGDCGSSITAELPGHSEDDGFCLALSVSPPTKPHKLSFGSKTSPDMAIDLYTDVMTPTASPSKAARMEPADQHLATVPHNGLPLTHATGGLGELPEPVGHPWPGVEFTTSLSSTLASIPLTVSMEPAPVENEPIGEEPCFPASPIHPPNHLEEAPQNAIAAEGSGPLHCTLQWTPVTPLIQPFGSEAFEAGAYDAAEPSGAAPSGAAAIQAATPEEAPLESPPSEPVPLQIAPPETLTLEVVPYEPAPVESVPAAAAAFVKPPPTRPASPEHVLRSAVSNRIIRTPARYRASLALQTGGRKTKSRQKAQS</sequence>
<evidence type="ECO:0000259" key="2">
    <source>
        <dbReference type="Pfam" id="PF20149"/>
    </source>
</evidence>
<evidence type="ECO:0000313" key="3">
    <source>
        <dbReference type="EMBL" id="KZT55025.1"/>
    </source>
</evidence>
<feature type="compositionally biased region" description="Basic and acidic residues" evidence="1">
    <location>
        <begin position="77"/>
        <end position="97"/>
    </location>
</feature>
<protein>
    <recommendedName>
        <fullName evidence="2">DUF6532 domain-containing protein</fullName>
    </recommendedName>
</protein>
<dbReference type="EMBL" id="KV424002">
    <property type="protein sequence ID" value="KZT55025.1"/>
    <property type="molecule type" value="Genomic_DNA"/>
</dbReference>
<dbReference type="OrthoDB" id="3257342at2759"/>